<evidence type="ECO:0000256" key="2">
    <source>
        <dbReference type="SAM" id="SignalP"/>
    </source>
</evidence>
<organism evidence="3 4">
    <name type="scientific">Corynespora cassiicola Philippines</name>
    <dbReference type="NCBI Taxonomy" id="1448308"/>
    <lineage>
        <taxon>Eukaryota</taxon>
        <taxon>Fungi</taxon>
        <taxon>Dikarya</taxon>
        <taxon>Ascomycota</taxon>
        <taxon>Pezizomycotina</taxon>
        <taxon>Dothideomycetes</taxon>
        <taxon>Pleosporomycetidae</taxon>
        <taxon>Pleosporales</taxon>
        <taxon>Corynesporascaceae</taxon>
        <taxon>Corynespora</taxon>
    </lineage>
</organism>
<proteinExistence type="predicted"/>
<feature type="compositionally biased region" description="Polar residues" evidence="1">
    <location>
        <begin position="207"/>
        <end position="220"/>
    </location>
</feature>
<reference evidence="3 4" key="1">
    <citation type="journal article" date="2018" name="Front. Microbiol.">
        <title>Genome-Wide Analysis of Corynespora cassiicola Leaf Fall Disease Putative Effectors.</title>
        <authorList>
            <person name="Lopez D."/>
            <person name="Ribeiro S."/>
            <person name="Label P."/>
            <person name="Fumanal B."/>
            <person name="Venisse J.S."/>
            <person name="Kohler A."/>
            <person name="de Oliveira R.R."/>
            <person name="Labutti K."/>
            <person name="Lipzen A."/>
            <person name="Lail K."/>
            <person name="Bauer D."/>
            <person name="Ohm R.A."/>
            <person name="Barry K.W."/>
            <person name="Spatafora J."/>
            <person name="Grigoriev I.V."/>
            <person name="Martin F.M."/>
            <person name="Pujade-Renaud V."/>
        </authorList>
    </citation>
    <scope>NUCLEOTIDE SEQUENCE [LARGE SCALE GENOMIC DNA]</scope>
    <source>
        <strain evidence="3 4">Philippines</strain>
    </source>
</reference>
<evidence type="ECO:0000313" key="3">
    <source>
        <dbReference type="EMBL" id="PSN69271.1"/>
    </source>
</evidence>
<feature type="region of interest" description="Disordered" evidence="1">
    <location>
        <begin position="166"/>
        <end position="224"/>
    </location>
</feature>
<evidence type="ECO:0000313" key="4">
    <source>
        <dbReference type="Proteomes" id="UP000240883"/>
    </source>
</evidence>
<name>A0A2T2NV04_CORCC</name>
<protein>
    <submittedName>
        <fullName evidence="3">Uncharacterized protein</fullName>
    </submittedName>
</protein>
<dbReference type="AlphaFoldDB" id="A0A2T2NV04"/>
<keyword evidence="4" id="KW-1185">Reference proteome</keyword>
<evidence type="ECO:0000256" key="1">
    <source>
        <dbReference type="SAM" id="MobiDB-lite"/>
    </source>
</evidence>
<dbReference type="Proteomes" id="UP000240883">
    <property type="component" value="Unassembled WGS sequence"/>
</dbReference>
<feature type="chain" id="PRO_5015467439" evidence="2">
    <location>
        <begin position="20"/>
        <end position="314"/>
    </location>
</feature>
<feature type="signal peptide" evidence="2">
    <location>
        <begin position="1"/>
        <end position="19"/>
    </location>
</feature>
<gene>
    <name evidence="3" type="ORF">BS50DRAFT_586601</name>
</gene>
<sequence>MEPRLFIFLLVANTLSAFATVICNPGHPGDVHLPGEDLAGSIRKIFEEPIIALYNDVTYANSSQVLYHETPSYTFQIDRQQHTDTVEACKAAFESIISDCVIGERVLGGEIYVNNVVYEIYYIELRKRDIISIHDQGYWIQPLQQSNNLDEDNFYSNGRENEELERHDLWARRVRKPTKRPTVQRPATQKPANGKPLTPKPRACEKQSGNTSPQPKQRLNTVHHPTASVDSSCVAEEVDCKKVIVLAEESNKIDMLATRGIEEYHGIVERVAHHLQKRAPKVVSVCGLAFAADSYPDHKSPMLVCIFRPKLLSS</sequence>
<keyword evidence="2" id="KW-0732">Signal</keyword>
<accession>A0A2T2NV04</accession>
<dbReference type="EMBL" id="KZ678133">
    <property type="protein sequence ID" value="PSN69271.1"/>
    <property type="molecule type" value="Genomic_DNA"/>
</dbReference>